<gene>
    <name evidence="2" type="ORF">LQ327_22885</name>
</gene>
<comment type="caution">
    <text evidence="2">The sequence shown here is derived from an EMBL/GenBank/DDBJ whole genome shotgun (WGS) entry which is preliminary data.</text>
</comment>
<dbReference type="PANTHER" id="PTHR36844:SF1">
    <property type="entry name" value="PROTEASE PRSW"/>
    <property type="match status" value="1"/>
</dbReference>
<keyword evidence="2" id="KW-0645">Protease</keyword>
<dbReference type="RefSeq" id="WP_230738077.1">
    <property type="nucleotide sequence ID" value="NZ_JAJNDB010000005.1"/>
</dbReference>
<evidence type="ECO:0000256" key="1">
    <source>
        <dbReference type="SAM" id="Phobius"/>
    </source>
</evidence>
<dbReference type="PANTHER" id="PTHR36844">
    <property type="entry name" value="PROTEASE PRSW"/>
    <property type="match status" value="1"/>
</dbReference>
<dbReference type="Pfam" id="PF13367">
    <property type="entry name" value="PrsW-protease"/>
    <property type="match status" value="1"/>
</dbReference>
<keyword evidence="1" id="KW-0812">Transmembrane</keyword>
<feature type="transmembrane region" description="Helical" evidence="1">
    <location>
        <begin position="29"/>
        <end position="49"/>
    </location>
</feature>
<sequence length="342" mass="35560">MTTPPAERLPDLAVLFPFRAWLRHPALRAWTTWLFVALVAVPPAALVLFSGADSFNGIATVFAAYFAAAWFLLLRALVRPRAVSGGLLAQVVIVALLVEAPLAVWLERALGANTDSLASSVFAVGVPEELAKLLPVLALALFHRRSGLVPRDALFLGAVSGLVFGAGEAVTYVTQYMPEAGLLGVGGAILTVWRFVTDPVVHALWAGIGGYFVGLAIQFRTPGRACALVALGLAVAAVLHGVNDWLGVNVLWVLVDVVSALLFLAYARIGLVAAPRTPRPAIPAAPQLWGPPAAAMSTPAPAAAARTVAPSTSVPAPRTGGRHAVADEDPVTAPIALATARL</sequence>
<reference evidence="2 3" key="1">
    <citation type="submission" date="2021-11" db="EMBL/GenBank/DDBJ databases">
        <title>Draft genome sequence of Actinomycetospora sp. SF1 isolated from the rhizosphere soil.</title>
        <authorList>
            <person name="Duangmal K."/>
            <person name="Chantavorakit T."/>
        </authorList>
    </citation>
    <scope>NUCLEOTIDE SEQUENCE [LARGE SCALE GENOMIC DNA]</scope>
    <source>
        <strain evidence="2 3">TBRC 5722</strain>
    </source>
</reference>
<keyword evidence="2" id="KW-0378">Hydrolase</keyword>
<proteinExistence type="predicted"/>
<keyword evidence="1" id="KW-0472">Membrane</keyword>
<feature type="transmembrane region" description="Helical" evidence="1">
    <location>
        <begin position="200"/>
        <end position="219"/>
    </location>
</feature>
<feature type="transmembrane region" description="Helical" evidence="1">
    <location>
        <begin position="86"/>
        <end position="106"/>
    </location>
</feature>
<dbReference type="Proteomes" id="UP001199469">
    <property type="component" value="Unassembled WGS sequence"/>
</dbReference>
<keyword evidence="2" id="KW-0482">Metalloprotease</keyword>
<protein>
    <submittedName>
        <fullName evidence="2">PrsW family intramembrane metalloprotease</fullName>
    </submittedName>
</protein>
<feature type="transmembrane region" description="Helical" evidence="1">
    <location>
        <begin position="154"/>
        <end position="173"/>
    </location>
</feature>
<dbReference type="GO" id="GO:0008237">
    <property type="term" value="F:metallopeptidase activity"/>
    <property type="evidence" value="ECO:0007669"/>
    <property type="project" value="UniProtKB-KW"/>
</dbReference>
<dbReference type="EMBL" id="JAJNDB010000005">
    <property type="protein sequence ID" value="MCD2196224.1"/>
    <property type="molecule type" value="Genomic_DNA"/>
</dbReference>
<feature type="transmembrane region" description="Helical" evidence="1">
    <location>
        <begin position="226"/>
        <end position="243"/>
    </location>
</feature>
<evidence type="ECO:0000313" key="2">
    <source>
        <dbReference type="EMBL" id="MCD2196224.1"/>
    </source>
</evidence>
<keyword evidence="1" id="KW-1133">Transmembrane helix</keyword>
<organism evidence="2 3">
    <name type="scientific">Actinomycetospora endophytica</name>
    <dbReference type="NCBI Taxonomy" id="2291215"/>
    <lineage>
        <taxon>Bacteria</taxon>
        <taxon>Bacillati</taxon>
        <taxon>Actinomycetota</taxon>
        <taxon>Actinomycetes</taxon>
        <taxon>Pseudonocardiales</taxon>
        <taxon>Pseudonocardiaceae</taxon>
        <taxon>Actinomycetospora</taxon>
    </lineage>
</organism>
<feature type="transmembrane region" description="Helical" evidence="1">
    <location>
        <begin position="55"/>
        <end position="74"/>
    </location>
</feature>
<accession>A0ABS8PGW2</accession>
<keyword evidence="3" id="KW-1185">Reference proteome</keyword>
<feature type="transmembrane region" description="Helical" evidence="1">
    <location>
        <begin position="118"/>
        <end position="142"/>
    </location>
</feature>
<evidence type="ECO:0000313" key="3">
    <source>
        <dbReference type="Proteomes" id="UP001199469"/>
    </source>
</evidence>
<dbReference type="InterPro" id="IPR026898">
    <property type="entry name" value="PrsW"/>
</dbReference>
<name>A0ABS8PGW2_9PSEU</name>
<feature type="transmembrane region" description="Helical" evidence="1">
    <location>
        <begin position="249"/>
        <end position="269"/>
    </location>
</feature>